<dbReference type="Pfam" id="PF13429">
    <property type="entry name" value="TPR_15"/>
    <property type="match status" value="1"/>
</dbReference>
<dbReference type="AlphaFoldDB" id="A0A939H0E4"/>
<dbReference type="EMBL" id="JAFNME010000012">
    <property type="protein sequence ID" value="MBO1249608.1"/>
    <property type="molecule type" value="Genomic_DNA"/>
</dbReference>
<evidence type="ECO:0000256" key="5">
    <source>
        <dbReference type="ARBA" id="ARBA00022679"/>
    </source>
</evidence>
<dbReference type="Pfam" id="PF13844">
    <property type="entry name" value="Glyco_transf_41"/>
    <property type="match status" value="2"/>
</dbReference>
<evidence type="ECO:0000313" key="10">
    <source>
        <dbReference type="EMBL" id="MBO1249608.1"/>
    </source>
</evidence>
<keyword evidence="7 8" id="KW-0802">TPR repeat</keyword>
<comment type="pathway">
    <text evidence="1">Protein modification; protein glycosylation.</text>
</comment>
<dbReference type="PANTHER" id="PTHR44835:SF1">
    <property type="entry name" value="PROTEIN O-GLCNAC TRANSFERASE"/>
    <property type="match status" value="1"/>
</dbReference>
<evidence type="ECO:0000256" key="3">
    <source>
        <dbReference type="ARBA" id="ARBA00011970"/>
    </source>
</evidence>
<gene>
    <name evidence="10" type="ORF">J1777_07155</name>
</gene>
<dbReference type="Proteomes" id="UP000664731">
    <property type="component" value="Unassembled WGS sequence"/>
</dbReference>
<dbReference type="RefSeq" id="WP_207575128.1">
    <property type="nucleotide sequence ID" value="NZ_JAFNME010000012.1"/>
</dbReference>
<keyword evidence="4" id="KW-0328">Glycosyltransferase</keyword>
<dbReference type="EC" id="2.4.1.255" evidence="3"/>
<organism evidence="10 11">
    <name type="scientific">Comamonas denitrificans</name>
    <dbReference type="NCBI Taxonomy" id="117506"/>
    <lineage>
        <taxon>Bacteria</taxon>
        <taxon>Pseudomonadati</taxon>
        <taxon>Pseudomonadota</taxon>
        <taxon>Betaproteobacteria</taxon>
        <taxon>Burkholderiales</taxon>
        <taxon>Comamonadaceae</taxon>
        <taxon>Comamonas</taxon>
    </lineage>
</organism>
<evidence type="ECO:0000313" key="11">
    <source>
        <dbReference type="Proteomes" id="UP000664731"/>
    </source>
</evidence>
<dbReference type="SUPFAM" id="SSF53756">
    <property type="entry name" value="UDP-Glycosyltransferase/glycogen phosphorylase"/>
    <property type="match status" value="1"/>
</dbReference>
<keyword evidence="11" id="KW-1185">Reference proteome</keyword>
<dbReference type="InterPro" id="IPR051939">
    <property type="entry name" value="Glycosyltr_41/O-GlcNAc_trsf"/>
</dbReference>
<comment type="caution">
    <text evidence="10">The sequence shown here is derived from an EMBL/GenBank/DDBJ whole genome shotgun (WGS) entry which is preliminary data.</text>
</comment>
<dbReference type="GO" id="GO:0097363">
    <property type="term" value="F:protein O-acetylglucosaminyltransferase activity"/>
    <property type="evidence" value="ECO:0007669"/>
    <property type="project" value="UniProtKB-EC"/>
</dbReference>
<dbReference type="Gene3D" id="3.40.50.2000">
    <property type="entry name" value="Glycogen Phosphorylase B"/>
    <property type="match status" value="1"/>
</dbReference>
<feature type="repeat" description="TPR" evidence="8">
    <location>
        <begin position="490"/>
        <end position="523"/>
    </location>
</feature>
<feature type="repeat" description="TPR" evidence="8">
    <location>
        <begin position="354"/>
        <end position="387"/>
    </location>
</feature>
<evidence type="ECO:0000256" key="8">
    <source>
        <dbReference type="PROSITE-ProRule" id="PRU00339"/>
    </source>
</evidence>
<feature type="repeat" description="TPR" evidence="8">
    <location>
        <begin position="422"/>
        <end position="455"/>
    </location>
</feature>
<dbReference type="Pfam" id="PF14559">
    <property type="entry name" value="TPR_19"/>
    <property type="match status" value="1"/>
</dbReference>
<comment type="similarity">
    <text evidence="2">Belongs to the glycosyltransferase 41 family. O-GlcNAc transferase subfamily.</text>
</comment>
<protein>
    <recommendedName>
        <fullName evidence="3">protein O-GlcNAc transferase</fullName>
        <ecNumber evidence="3">2.4.1.255</ecNumber>
    </recommendedName>
</protein>
<dbReference type="InterPro" id="IPR019734">
    <property type="entry name" value="TPR_rpt"/>
</dbReference>
<dbReference type="SMART" id="SM00028">
    <property type="entry name" value="TPR"/>
    <property type="match status" value="9"/>
</dbReference>
<dbReference type="Gene3D" id="1.25.40.10">
    <property type="entry name" value="Tetratricopeptide repeat domain"/>
    <property type="match status" value="3"/>
</dbReference>
<sequence>MHKKKSLVKNENFLAKKKPQVKKFDNVNSSAEDKLEHAIELQQQWRFEEARDQYEAVLRDNPEDANAQHNLGVLYSVQLLEPIKALPYFEAALNNNPTKLQFWFSYIDALIKANMPEMAEQVLALASNYGLNDLQIESFQRDIRLAQASVDDLLAKVLAEAPPLPEPEMAQAAPAPTAAADHPGTADLQQLLSLFNQKKYDRTILHATTLLKRFPKATAVWTLLAEAEKRSGNLEKSLHARQQVAQLQPTDTAAQIAWVDALLALGQDDKAQVVLETVLRVDPQSAPAHGKMGLLYQKQGNIQQALHSYARALQKEKFNPIFLEKFGSLLRAQGDQDGALVCFKAAVDASPNSAELLDAYGVTLRNQERLGAAENAFRQALKIHPGYTQALRNLCHLLEVHGRFAEAEAGLLRCAEIDNESPESLYEIGRNLVQQKKEDEALEWLRRAIKAQPDYAAAHITLSAALNATEDPLAAMEEIKASIKVLPNIPHLHTNLGIVNLSLSRADDAIACFRKALEVAPNFSHARSSMLFALSHSTKITPEELYREHRAYGKLIEEEVKGKEYTTYTNSRVIDRPLKIGFVSADFRNHAVAKFVIPFFEELHKREGFITYAYSNHGAVDDSMLRIKENMDVWRTVVQWSDDKLAEKIREDQIDILVDMSGHTAGDRLKVFARHPAPVQITWIGYPGTTGLKAMDYIFIENTVLPDRNINNQFAEKIIRVPRSYAFDASRELPDLKQELSNNNYITFGSFNRLNKINREIIALWCDVLRKIPDSRLQMAGMPSGGAPEELLAWFKEEGISEDRLYFYPRSGFIEYLKLHNQVDICLDTFPYTGGTTTLHALWMGVPTLTLAGDTYPSAQGAAVNNRLGLGKYLVANNKEDFVAKALFLKKNNHLTKEIKSSLRSHMLENYISDLNSLINGFEKSICIIWSKWCSGQKPTYFEIKNEDISYEEKKIVI</sequence>
<feature type="domain" description="O-GlcNAc transferase C-terminal" evidence="9">
    <location>
        <begin position="525"/>
        <end position="727"/>
    </location>
</feature>
<dbReference type="PANTHER" id="PTHR44835">
    <property type="entry name" value="UDP-N-ACETYLGLUCOSAMINE--PEPTIDE N-ACETYLGLUCOSAMINYLTRANSFERASE SPINDLY-RELATED"/>
    <property type="match status" value="1"/>
</dbReference>
<evidence type="ECO:0000256" key="6">
    <source>
        <dbReference type="ARBA" id="ARBA00022737"/>
    </source>
</evidence>
<reference evidence="10" key="1">
    <citation type="submission" date="2021-03" db="EMBL/GenBank/DDBJ databases">
        <title>Comamonas denitrificans.</title>
        <authorList>
            <person name="Finster K."/>
        </authorList>
    </citation>
    <scope>NUCLEOTIDE SEQUENCE</scope>
    <source>
        <strain evidence="10">MM2021_4</strain>
    </source>
</reference>
<evidence type="ECO:0000256" key="4">
    <source>
        <dbReference type="ARBA" id="ARBA00022676"/>
    </source>
</evidence>
<evidence type="ECO:0000256" key="1">
    <source>
        <dbReference type="ARBA" id="ARBA00004922"/>
    </source>
</evidence>
<evidence type="ECO:0000256" key="2">
    <source>
        <dbReference type="ARBA" id="ARBA00005386"/>
    </source>
</evidence>
<name>A0A939H0E4_9BURK</name>
<dbReference type="Pfam" id="PF13432">
    <property type="entry name" value="TPR_16"/>
    <property type="match status" value="1"/>
</dbReference>
<feature type="repeat" description="TPR" evidence="8">
    <location>
        <begin position="286"/>
        <end position="319"/>
    </location>
</feature>
<keyword evidence="5" id="KW-0808">Transferase</keyword>
<dbReference type="InterPro" id="IPR011990">
    <property type="entry name" value="TPR-like_helical_dom_sf"/>
</dbReference>
<proteinExistence type="inferred from homology"/>
<evidence type="ECO:0000259" key="9">
    <source>
        <dbReference type="Pfam" id="PF13844"/>
    </source>
</evidence>
<dbReference type="Gene3D" id="3.40.50.11380">
    <property type="match status" value="1"/>
</dbReference>
<feature type="domain" description="O-GlcNAc transferase C-terminal" evidence="9">
    <location>
        <begin position="743"/>
        <end position="906"/>
    </location>
</feature>
<dbReference type="PROSITE" id="PS50005">
    <property type="entry name" value="TPR"/>
    <property type="match status" value="4"/>
</dbReference>
<dbReference type="InterPro" id="IPR029489">
    <property type="entry name" value="OGT/SEC/SPY_C"/>
</dbReference>
<accession>A0A939H0E4</accession>
<dbReference type="SUPFAM" id="SSF48452">
    <property type="entry name" value="TPR-like"/>
    <property type="match status" value="2"/>
</dbReference>
<evidence type="ECO:0000256" key="7">
    <source>
        <dbReference type="ARBA" id="ARBA00022803"/>
    </source>
</evidence>
<dbReference type="Pfam" id="PF13181">
    <property type="entry name" value="TPR_8"/>
    <property type="match status" value="2"/>
</dbReference>
<keyword evidence="6" id="KW-0677">Repeat</keyword>